<feature type="repeat" description="WD" evidence="1">
    <location>
        <begin position="5"/>
        <end position="46"/>
    </location>
</feature>
<dbReference type="EMBL" id="GL983644">
    <property type="protein sequence ID" value="EGR32512.1"/>
    <property type="molecule type" value="Genomic_DNA"/>
</dbReference>
<dbReference type="InterPro" id="IPR001680">
    <property type="entry name" value="WD40_rpt"/>
</dbReference>
<dbReference type="PROSITE" id="PS50294">
    <property type="entry name" value="WD_REPEATS_REGION"/>
    <property type="match status" value="1"/>
</dbReference>
<feature type="non-terminal residue" evidence="2">
    <location>
        <position position="1"/>
    </location>
</feature>
<dbReference type="SUPFAM" id="SSF50978">
    <property type="entry name" value="WD40 repeat-like"/>
    <property type="match status" value="1"/>
</dbReference>
<organism evidence="2 3">
    <name type="scientific">Ichthyophthirius multifiliis</name>
    <name type="common">White spot disease agent</name>
    <name type="synonym">Ich</name>
    <dbReference type="NCBI Taxonomy" id="5932"/>
    <lineage>
        <taxon>Eukaryota</taxon>
        <taxon>Sar</taxon>
        <taxon>Alveolata</taxon>
        <taxon>Ciliophora</taxon>
        <taxon>Intramacronucleata</taxon>
        <taxon>Oligohymenophorea</taxon>
        <taxon>Hymenostomatida</taxon>
        <taxon>Ophryoglenina</taxon>
        <taxon>Ichthyophthirius</taxon>
    </lineage>
</organism>
<accession>G0QQJ0</accession>
<proteinExistence type="predicted"/>
<evidence type="ECO:0000313" key="2">
    <source>
        <dbReference type="EMBL" id="EGR32512.1"/>
    </source>
</evidence>
<dbReference type="InterPro" id="IPR015943">
    <property type="entry name" value="WD40/YVTN_repeat-like_dom_sf"/>
</dbReference>
<dbReference type="OrthoDB" id="2288928at2759"/>
<dbReference type="Gene3D" id="2.130.10.10">
    <property type="entry name" value="YVTN repeat-like/Quinoprotein amine dehydrogenase"/>
    <property type="match status" value="2"/>
</dbReference>
<dbReference type="InterPro" id="IPR051959">
    <property type="entry name" value="PAK1-Kinase_Regulator"/>
</dbReference>
<sequence length="227" mass="27071">LCGQLIGHQSIVTAIQQIINTQMIVSADDQGDIKLWDLRTFSCLQSIQLKQKQIQIRLSIFRIIESCVFQRQEFLLLIFKKSKSIPKIKFKNNQLKLLMNFQFKYLKIFIFIFFKKQIKKINFDNDNQEFLVCTKKDLRIYEGKTGKIQKLVKGLVETEENNELTQILFINNYTQYITGDEKGQISIYFKDSPINKIVFYFYLFFKKKNQIKIEINFSYIRNILTKI</sequence>
<dbReference type="Proteomes" id="UP000008983">
    <property type="component" value="Unassembled WGS sequence"/>
</dbReference>
<dbReference type="InterPro" id="IPR036322">
    <property type="entry name" value="WD40_repeat_dom_sf"/>
</dbReference>
<dbReference type="InParanoid" id="G0QQJ0"/>
<dbReference type="PANTHER" id="PTHR44675:SF1">
    <property type="entry name" value="P21-ACTIVATED PROTEIN KINASE-INTERACTING PROTEIN 1"/>
    <property type="match status" value="1"/>
</dbReference>
<protein>
    <submittedName>
        <fullName evidence="2">Uncharacterized protein</fullName>
    </submittedName>
</protein>
<dbReference type="PROSITE" id="PS50082">
    <property type="entry name" value="WD_REPEATS_2"/>
    <property type="match status" value="1"/>
</dbReference>
<dbReference type="PANTHER" id="PTHR44675">
    <property type="entry name" value="PAK1 INTERACTING PROTEIN 1"/>
    <property type="match status" value="1"/>
</dbReference>
<evidence type="ECO:0000313" key="3">
    <source>
        <dbReference type="Proteomes" id="UP000008983"/>
    </source>
</evidence>
<dbReference type="RefSeq" id="XP_004036498.1">
    <property type="nucleotide sequence ID" value="XM_004036450.1"/>
</dbReference>
<gene>
    <name evidence="2" type="ORF">IMG5_079920</name>
</gene>
<reference evidence="2 3" key="1">
    <citation type="submission" date="2011-07" db="EMBL/GenBank/DDBJ databases">
        <authorList>
            <person name="Coyne R."/>
            <person name="Brami D."/>
            <person name="Johnson J."/>
            <person name="Hostetler J."/>
            <person name="Hannick L."/>
            <person name="Clark T."/>
            <person name="Cassidy-Hanley D."/>
            <person name="Inman J."/>
        </authorList>
    </citation>
    <scope>NUCLEOTIDE SEQUENCE [LARGE SCALE GENOMIC DNA]</scope>
    <source>
        <strain evidence="2 3">G5</strain>
    </source>
</reference>
<dbReference type="GeneID" id="14908675"/>
<dbReference type="AlphaFoldDB" id="G0QQJ0"/>
<keyword evidence="1" id="KW-0853">WD repeat</keyword>
<name>G0QQJ0_ICHMU</name>
<keyword evidence="3" id="KW-1185">Reference proteome</keyword>
<evidence type="ECO:0000256" key="1">
    <source>
        <dbReference type="PROSITE-ProRule" id="PRU00221"/>
    </source>
</evidence>